<dbReference type="AlphaFoldDB" id="A0A0F8YDS6"/>
<dbReference type="CDD" id="cd00063">
    <property type="entry name" value="FN3"/>
    <property type="match status" value="1"/>
</dbReference>
<dbReference type="SMART" id="SM00060">
    <property type="entry name" value="FN3"/>
    <property type="match status" value="2"/>
</dbReference>
<evidence type="ECO:0000313" key="3">
    <source>
        <dbReference type="EMBL" id="KKK52259.1"/>
    </source>
</evidence>
<dbReference type="InterPro" id="IPR036116">
    <property type="entry name" value="FN3_sf"/>
</dbReference>
<feature type="transmembrane region" description="Helical" evidence="1">
    <location>
        <begin position="286"/>
        <end position="304"/>
    </location>
</feature>
<keyword evidence="1" id="KW-1133">Transmembrane helix</keyword>
<comment type="caution">
    <text evidence="3">The sequence shown here is derived from an EMBL/GenBank/DDBJ whole genome shotgun (WGS) entry which is preliminary data.</text>
</comment>
<organism evidence="3">
    <name type="scientific">marine sediment metagenome</name>
    <dbReference type="NCBI Taxonomy" id="412755"/>
    <lineage>
        <taxon>unclassified sequences</taxon>
        <taxon>metagenomes</taxon>
        <taxon>ecological metagenomes</taxon>
    </lineage>
</organism>
<evidence type="ECO:0000256" key="1">
    <source>
        <dbReference type="SAM" id="Phobius"/>
    </source>
</evidence>
<sequence>YISPSDDIDGNIHVRWASISGAISYEVYKSVDGGLYNLIQTITSTNFYDNDLSDGVYSYKIKAVNADGSSGFSNVMTVTVNVVVLVVPVAPTLNSISPAIDSDGTISLSWNSVSEATSYKVYRSKDGGSFSLIQTVSINSFSDIGLSDGSYRYKIKSKNDDGISGYSNIQSVTVQFPISPLNAPVLSIIIPSTDSDGSIDISWSWISDATSYELYRSKNNGVFILIQTVISTTYTDSNLVDGSYKYKVKTINVVGESSDFSNYQSVTVSLTGTPTPTPTSSTDYTMLYYLIPILGVMIGVIIYFKRKKSKGKRK</sequence>
<name>A0A0F8YDS6_9ZZZZ</name>
<protein>
    <recommendedName>
        <fullName evidence="2">Fibronectin type-III domain-containing protein</fullName>
    </recommendedName>
</protein>
<accession>A0A0F8YDS6</accession>
<keyword evidence="1" id="KW-0812">Transmembrane</keyword>
<feature type="non-terminal residue" evidence="3">
    <location>
        <position position="1"/>
    </location>
</feature>
<dbReference type="PROSITE" id="PS50853">
    <property type="entry name" value="FN3"/>
    <property type="match status" value="1"/>
</dbReference>
<keyword evidence="1" id="KW-0472">Membrane</keyword>
<reference evidence="3" key="1">
    <citation type="journal article" date="2015" name="Nature">
        <title>Complex archaea that bridge the gap between prokaryotes and eukaryotes.</title>
        <authorList>
            <person name="Spang A."/>
            <person name="Saw J.H."/>
            <person name="Jorgensen S.L."/>
            <person name="Zaremba-Niedzwiedzka K."/>
            <person name="Martijn J."/>
            <person name="Lind A.E."/>
            <person name="van Eijk R."/>
            <person name="Schleper C."/>
            <person name="Guy L."/>
            <person name="Ettema T.J."/>
        </authorList>
    </citation>
    <scope>NUCLEOTIDE SEQUENCE</scope>
</reference>
<dbReference type="InterPro" id="IPR003961">
    <property type="entry name" value="FN3_dom"/>
</dbReference>
<dbReference type="EMBL" id="LAZR01067110">
    <property type="protein sequence ID" value="KKK52259.1"/>
    <property type="molecule type" value="Genomic_DNA"/>
</dbReference>
<dbReference type="SUPFAM" id="SSF49265">
    <property type="entry name" value="Fibronectin type III"/>
    <property type="match status" value="2"/>
</dbReference>
<gene>
    <name evidence="3" type="ORF">LCGC14_3106730</name>
</gene>
<feature type="domain" description="Fibronectin type-III" evidence="2">
    <location>
        <begin position="87"/>
        <end position="177"/>
    </location>
</feature>
<dbReference type="Gene3D" id="2.60.40.10">
    <property type="entry name" value="Immunoglobulins"/>
    <property type="match status" value="3"/>
</dbReference>
<evidence type="ECO:0000259" key="2">
    <source>
        <dbReference type="PROSITE" id="PS50853"/>
    </source>
</evidence>
<proteinExistence type="predicted"/>
<dbReference type="InterPro" id="IPR013783">
    <property type="entry name" value="Ig-like_fold"/>
</dbReference>